<evidence type="ECO:0000313" key="2">
    <source>
        <dbReference type="EMBL" id="MEQ2163507.1"/>
    </source>
</evidence>
<accession>A0ABV0MWR7</accession>
<dbReference type="EMBL" id="JAHRIO010015007">
    <property type="protein sequence ID" value="MEQ2163507.1"/>
    <property type="molecule type" value="Genomic_DNA"/>
</dbReference>
<sequence length="142" mass="15809">MLVHDYSFLAYGTYGSVNLANLSLPQLLYYTHLHLRVNAKVELQGVINGSMSEHEASATSEGSSSLLASMREMMEEMRGDIIGRFKTIVADVVKREDIGTLAPLENKITLFASVISNLEEAANDHEQRLAAYRARMTNCKEK</sequence>
<proteinExistence type="predicted"/>
<name>A0ABV0MWR7_9TELE</name>
<keyword evidence="3" id="KW-1185">Reference proteome</keyword>
<feature type="coiled-coil region" evidence="1">
    <location>
        <begin position="115"/>
        <end position="142"/>
    </location>
</feature>
<organism evidence="2 3">
    <name type="scientific">Goodea atripinnis</name>
    <dbReference type="NCBI Taxonomy" id="208336"/>
    <lineage>
        <taxon>Eukaryota</taxon>
        <taxon>Metazoa</taxon>
        <taxon>Chordata</taxon>
        <taxon>Craniata</taxon>
        <taxon>Vertebrata</taxon>
        <taxon>Euteleostomi</taxon>
        <taxon>Actinopterygii</taxon>
        <taxon>Neopterygii</taxon>
        <taxon>Teleostei</taxon>
        <taxon>Neoteleostei</taxon>
        <taxon>Acanthomorphata</taxon>
        <taxon>Ovalentaria</taxon>
        <taxon>Atherinomorphae</taxon>
        <taxon>Cyprinodontiformes</taxon>
        <taxon>Goodeidae</taxon>
        <taxon>Goodea</taxon>
    </lineage>
</organism>
<reference evidence="2 3" key="1">
    <citation type="submission" date="2021-06" db="EMBL/GenBank/DDBJ databases">
        <authorList>
            <person name="Palmer J.M."/>
        </authorList>
    </citation>
    <scope>NUCLEOTIDE SEQUENCE [LARGE SCALE GENOMIC DNA]</scope>
    <source>
        <strain evidence="2 3">GA_2019</strain>
        <tissue evidence="2">Muscle</tissue>
    </source>
</reference>
<evidence type="ECO:0000256" key="1">
    <source>
        <dbReference type="SAM" id="Coils"/>
    </source>
</evidence>
<comment type="caution">
    <text evidence="2">The sequence shown here is derived from an EMBL/GenBank/DDBJ whole genome shotgun (WGS) entry which is preliminary data.</text>
</comment>
<evidence type="ECO:0000313" key="3">
    <source>
        <dbReference type="Proteomes" id="UP001476798"/>
    </source>
</evidence>
<dbReference type="Proteomes" id="UP001476798">
    <property type="component" value="Unassembled WGS sequence"/>
</dbReference>
<protein>
    <submittedName>
        <fullName evidence="2">Uncharacterized protein</fullName>
    </submittedName>
</protein>
<keyword evidence="1" id="KW-0175">Coiled coil</keyword>
<gene>
    <name evidence="2" type="ORF">GOODEAATRI_030848</name>
</gene>